<evidence type="ECO:0000313" key="8">
    <source>
        <dbReference type="Proteomes" id="UP000000539"/>
    </source>
</evidence>
<feature type="compositionally biased region" description="Low complexity" evidence="6">
    <location>
        <begin position="516"/>
        <end position="526"/>
    </location>
</feature>
<feature type="compositionally biased region" description="Low complexity" evidence="6">
    <location>
        <begin position="373"/>
        <end position="386"/>
    </location>
</feature>
<reference evidence="7" key="3">
    <citation type="submission" date="2025-09" db="UniProtKB">
        <authorList>
            <consortium name="Ensembl"/>
        </authorList>
    </citation>
    <scope>IDENTIFICATION</scope>
    <source>
        <strain evidence="7">broiler</strain>
    </source>
</reference>
<evidence type="ECO:0000256" key="1">
    <source>
        <dbReference type="ARBA" id="ARBA00004245"/>
    </source>
</evidence>
<feature type="region of interest" description="Disordered" evidence="6">
    <location>
        <begin position="121"/>
        <end position="633"/>
    </location>
</feature>
<comment type="subcellular location">
    <subcellularLocation>
        <location evidence="1">Cytoplasm</location>
        <location evidence="1">Cytoskeleton</location>
    </subcellularLocation>
</comment>
<dbReference type="InterPro" id="IPR051483">
    <property type="entry name" value="MAP7_domain-containing"/>
</dbReference>
<reference evidence="7" key="1">
    <citation type="submission" date="2020-11" db="EMBL/GenBank/DDBJ databases">
        <title>Gallus gallus (Chicken) genome, bGalGal1, GRCg7b, maternal haplotype autosomes + Z &amp; W.</title>
        <authorList>
            <person name="Warren W."/>
            <person name="Formenti G."/>
            <person name="Fedrigo O."/>
            <person name="Haase B."/>
            <person name="Mountcastle J."/>
            <person name="Balacco J."/>
            <person name="Tracey A."/>
            <person name="Schneider V."/>
            <person name="Okimoto R."/>
            <person name="Cheng H."/>
            <person name="Hawken R."/>
            <person name="Howe K."/>
            <person name="Jarvis E.D."/>
        </authorList>
    </citation>
    <scope>NUCLEOTIDE SEQUENCE [LARGE SCALE GENOMIC DNA]</scope>
    <source>
        <strain evidence="7">Broiler</strain>
    </source>
</reference>
<dbReference type="PANTHER" id="PTHR15073">
    <property type="entry name" value="MICROTUBULE-ASSOCIATED PROTEIN"/>
    <property type="match status" value="1"/>
</dbReference>
<feature type="compositionally biased region" description="Polar residues" evidence="6">
    <location>
        <begin position="317"/>
        <end position="329"/>
    </location>
</feature>
<dbReference type="Proteomes" id="UP000000539">
    <property type="component" value="Chromosome 4"/>
</dbReference>
<feature type="compositionally biased region" description="Basic and acidic residues" evidence="6">
    <location>
        <begin position="77"/>
        <end position="108"/>
    </location>
</feature>
<evidence type="ECO:0007829" key="9">
    <source>
        <dbReference type="PeptideAtlas" id="A0A8V0YXG0"/>
    </source>
</evidence>
<evidence type="ECO:0000256" key="5">
    <source>
        <dbReference type="ARBA" id="ARBA00023212"/>
    </source>
</evidence>
<evidence type="ECO:0000256" key="6">
    <source>
        <dbReference type="SAM" id="MobiDB-lite"/>
    </source>
</evidence>
<dbReference type="Pfam" id="PF05672">
    <property type="entry name" value="MAP7"/>
    <property type="match status" value="1"/>
</dbReference>
<reference evidence="7" key="2">
    <citation type="submission" date="2025-08" db="UniProtKB">
        <authorList>
            <consortium name="Ensembl"/>
        </authorList>
    </citation>
    <scope>IDENTIFICATION</scope>
    <source>
        <strain evidence="7">broiler</strain>
    </source>
</reference>
<evidence type="ECO:0000256" key="3">
    <source>
        <dbReference type="ARBA" id="ARBA00022490"/>
    </source>
</evidence>
<keyword evidence="4" id="KW-0175">Coiled coil</keyword>
<dbReference type="GO" id="GO:0000226">
    <property type="term" value="P:microtubule cytoskeleton organization"/>
    <property type="evidence" value="ECO:0000318"/>
    <property type="project" value="GO_Central"/>
</dbReference>
<dbReference type="Ensembl" id="ENSGALT00010036148.1">
    <property type="protein sequence ID" value="ENSGALP00010021002.1"/>
    <property type="gene ID" value="ENSGALG00010015018.1"/>
</dbReference>
<feature type="compositionally biased region" description="Polar residues" evidence="6">
    <location>
        <begin position="857"/>
        <end position="869"/>
    </location>
</feature>
<dbReference type="GO" id="GO:0015630">
    <property type="term" value="C:microtubule cytoskeleton"/>
    <property type="evidence" value="ECO:0000318"/>
    <property type="project" value="GO_Central"/>
</dbReference>
<organism evidence="7 8">
    <name type="scientific">Gallus gallus</name>
    <name type="common">Chicken</name>
    <dbReference type="NCBI Taxonomy" id="9031"/>
    <lineage>
        <taxon>Eukaryota</taxon>
        <taxon>Metazoa</taxon>
        <taxon>Chordata</taxon>
        <taxon>Craniata</taxon>
        <taxon>Vertebrata</taxon>
        <taxon>Euteleostomi</taxon>
        <taxon>Archelosauria</taxon>
        <taxon>Archosauria</taxon>
        <taxon>Dinosauria</taxon>
        <taxon>Saurischia</taxon>
        <taxon>Theropoda</taxon>
        <taxon>Coelurosauria</taxon>
        <taxon>Aves</taxon>
        <taxon>Neognathae</taxon>
        <taxon>Galloanserae</taxon>
        <taxon>Galliformes</taxon>
        <taxon>Phasianidae</taxon>
        <taxon>Phasianinae</taxon>
        <taxon>Gallus</taxon>
    </lineage>
</organism>
<sequence>MSSSFPVGSVFVMNQRSHPKLPWALPRKPDCSRELVAAAQAIADERRSQSGVSPIAVQTSINIKTATKPVIDGSTLRTEERQRLARERREEREKQNAAKESQILEKERKAKLQYEKQLEERQRKLKEQKQKDEQRRAAVEEKRKQKIEEEKERHEAALHRTLERSQRLETRQKRWSWGGSVTPDSESKTEQQTTDEASKRSTSTANLKPTEAAMNKRLSSSAALLNASDRSTAKRSASLNRLNNKVPLHSQQSAVKGSQVEQKGGAEKKRSTSLNRMSSKPHPSPELEKVKKEEKTARRSQVSPLDSSVISRLLAPTQASLARSKSAATLSADGQDPSESHLCPRSASASSINSPVPAPKVPMRSRSIDRLKSSVSSSDASSPDPAQKSEAEKPSPGSGLRRPSSPSVSARRRSPSPANLVKRPPSPSAVRQKTRPPSPGISKQRPPSPTPVSKPAPIQRPPLTPGVINITKKKTEAESKPKEKSTEGAGHEHGAPSALDRDAVAANTKTKEESGSKAAAGTTTAEEAAKILAEKRRLAREQREREDQERIQRQEEERIREEEMAKRAVEEKARREEELRKQEEEKRLIYEEQQRQAEEERIRREQEEQEKLAELQHQREEAEAKAQEEAERQRLERERIMQQNMQERLERKKRIEEIMKRTRKSDQNESKLQNEGKSACEVMEGEDIEEEEELGLEKADQPGKLNGIDLTQEVKGETEGCVQTARSLMCTESEQHAVTESKASEVFMNGSDLKSDEGSLLFTELKDSSHPAKEMVIDDSAKLGVNEADHTSGLIQNLNGKSDLWTSEEFIDIGVHSKSTKLSSDSISAGNCNQNLNDAATIPSSPKLTYEEDGAVNSLTKPIDSSSEL</sequence>
<feature type="region of interest" description="Disordered" evidence="6">
    <location>
        <begin position="69"/>
        <end position="108"/>
    </location>
</feature>
<dbReference type="InterPro" id="IPR008604">
    <property type="entry name" value="MAP7_fam"/>
</dbReference>
<feature type="compositionally biased region" description="Low complexity" evidence="6">
    <location>
        <begin position="218"/>
        <end position="228"/>
    </location>
</feature>
<keyword evidence="5" id="KW-0206">Cytoskeleton</keyword>
<dbReference type="PANTHER" id="PTHR15073:SF5">
    <property type="entry name" value="MAP7 DOMAIN-CONTAINING PROTEIN 3"/>
    <property type="match status" value="1"/>
</dbReference>
<protein>
    <submittedName>
        <fullName evidence="7">MAP7 domain containing 3</fullName>
    </submittedName>
</protein>
<feature type="compositionally biased region" description="Basic and acidic residues" evidence="6">
    <location>
        <begin position="660"/>
        <end position="674"/>
    </location>
</feature>
<feature type="region of interest" description="Disordered" evidence="6">
    <location>
        <begin position="660"/>
        <end position="707"/>
    </location>
</feature>
<feature type="compositionally biased region" description="Basic and acidic residues" evidence="6">
    <location>
        <begin position="527"/>
        <end position="633"/>
    </location>
</feature>
<comment type="similarity">
    <text evidence="2">Belongs to the MAP7 family.</text>
</comment>
<gene>
    <name evidence="7" type="primary">MAP7D3</name>
</gene>
<accession>A0A8V0YXG0</accession>
<keyword evidence="3" id="KW-0963">Cytoplasm</keyword>
<dbReference type="AlphaFoldDB" id="A0A8V0YXG0"/>
<feature type="compositionally biased region" description="Polar residues" evidence="6">
    <location>
        <begin position="190"/>
        <end position="207"/>
    </location>
</feature>
<feature type="compositionally biased region" description="Basic and acidic residues" evidence="6">
    <location>
        <begin position="283"/>
        <end position="297"/>
    </location>
</feature>
<dbReference type="FunCoup" id="A0A8V0YXG0">
    <property type="interactions" value="5"/>
</dbReference>
<dbReference type="GlyGen" id="A0A8V0YXG0">
    <property type="glycosylation" value="1 site"/>
</dbReference>
<dbReference type="OrthoDB" id="9950536at2759"/>
<feature type="compositionally biased region" description="Acidic residues" evidence="6">
    <location>
        <begin position="683"/>
        <end position="694"/>
    </location>
</feature>
<feature type="compositionally biased region" description="Basic and acidic residues" evidence="6">
    <location>
        <begin position="121"/>
        <end position="172"/>
    </location>
</feature>
<feature type="compositionally biased region" description="Low complexity" evidence="6">
    <location>
        <begin position="394"/>
        <end position="409"/>
    </location>
</feature>
<name>A0A8V0YXG0_CHICK</name>
<dbReference type="GeneTree" id="ENSGT00950000182941"/>
<feature type="compositionally biased region" description="Polar residues" evidence="6">
    <location>
        <begin position="299"/>
        <end position="310"/>
    </location>
</feature>
<feature type="compositionally biased region" description="Polar residues" evidence="6">
    <location>
        <begin position="234"/>
        <end position="261"/>
    </location>
</feature>
<evidence type="ECO:0000256" key="2">
    <source>
        <dbReference type="ARBA" id="ARBA00007525"/>
    </source>
</evidence>
<feature type="compositionally biased region" description="Basic and acidic residues" evidence="6">
    <location>
        <begin position="473"/>
        <end position="515"/>
    </location>
</feature>
<evidence type="ECO:0000313" key="7">
    <source>
        <dbReference type="Ensembl" id="ENSGALP00010021002.1"/>
    </source>
</evidence>
<proteinExistence type="evidence at protein level"/>
<feature type="compositionally biased region" description="Pro residues" evidence="6">
    <location>
        <begin position="446"/>
        <end position="464"/>
    </location>
</feature>
<feature type="region of interest" description="Disordered" evidence="6">
    <location>
        <begin position="841"/>
        <end position="869"/>
    </location>
</feature>
<keyword evidence="9" id="KW-1267">Proteomics identification</keyword>
<evidence type="ECO:0000256" key="4">
    <source>
        <dbReference type="ARBA" id="ARBA00023054"/>
    </source>
</evidence>
<keyword evidence="8" id="KW-1185">Reference proteome</keyword>